<organism evidence="1 2">
    <name type="scientific">Lomentospora prolificans</name>
    <dbReference type="NCBI Taxonomy" id="41688"/>
    <lineage>
        <taxon>Eukaryota</taxon>
        <taxon>Fungi</taxon>
        <taxon>Dikarya</taxon>
        <taxon>Ascomycota</taxon>
        <taxon>Pezizomycotina</taxon>
        <taxon>Sordariomycetes</taxon>
        <taxon>Hypocreomycetidae</taxon>
        <taxon>Microascales</taxon>
        <taxon>Microascaceae</taxon>
        <taxon>Lomentospora</taxon>
    </lineage>
</organism>
<dbReference type="InParanoid" id="A0A2N3N367"/>
<gene>
    <name evidence="1" type="ORF">jhhlp_006939</name>
</gene>
<dbReference type="Proteomes" id="UP000233524">
    <property type="component" value="Unassembled WGS sequence"/>
</dbReference>
<keyword evidence="2" id="KW-1185">Reference proteome</keyword>
<sequence>MPSISLPTKAGLPSSLRMPADNPVIRKALHRLSRASLLGLVLDWLDDRNVAISPPYLSLTNRLDDLDEASSSLDFYPPATSVQQLRDIYAAFQERKGSKREILDRVLKGDWRHGLTLYQLSMADLQYLYDHPTSQKWAAYHIRHTRPRVSGNSEKAPGVNNISTSIPRIHPSSFLEHMQSQVLPDTKVHFQFDRPHNMRLVILRIFILDSPYNTSLALSHSNAGILTANADSTRTIYAAFPDGAPFIYLSSLGTTSSSSPAGTKGLRHALFDAIQASISKPGNRYSLAATSMVARSLHSLLHYRGAGRSNVAGGGWSAYTDATSLDTPLDTIGPKRALSGLTHDSLDTTSPYLGKRQRSIPTSTIQVPKRARSLAQARFGDSARISHREGLEQTEIIIRDPYPAMKGRRQGSRNPPNLSNIEDTSYLVQPQRRRIDAPPTEHPRRGIAAASGRVGRTARTRSELWSPHIKLLFRGPHVFSGVRQLVEAGVIDGSRMPSWLTGEDNVSIGFVRNGRVDKKSIHLRLD</sequence>
<evidence type="ECO:0000313" key="2">
    <source>
        <dbReference type="Proteomes" id="UP000233524"/>
    </source>
</evidence>
<dbReference type="OrthoDB" id="6585699at2759"/>
<dbReference type="Pfam" id="PF05238">
    <property type="entry name" value="CENP-N"/>
    <property type="match status" value="1"/>
</dbReference>
<dbReference type="EMBL" id="NLAX01001033">
    <property type="protein sequence ID" value="PKS06863.1"/>
    <property type="molecule type" value="Genomic_DNA"/>
</dbReference>
<dbReference type="InterPro" id="IPR007902">
    <property type="entry name" value="Chl4/mis15/CENP-N"/>
</dbReference>
<reference evidence="1 2" key="1">
    <citation type="journal article" date="2017" name="G3 (Bethesda)">
        <title>First Draft Genome Sequence of the Pathogenic Fungus Lomentospora prolificans (Formerly Scedosporium prolificans).</title>
        <authorList>
            <person name="Luo R."/>
            <person name="Zimin A."/>
            <person name="Workman R."/>
            <person name="Fan Y."/>
            <person name="Pertea G."/>
            <person name="Grossman N."/>
            <person name="Wear M.P."/>
            <person name="Jia B."/>
            <person name="Miller H."/>
            <person name="Casadevall A."/>
            <person name="Timp W."/>
            <person name="Zhang S.X."/>
            <person name="Salzberg S.L."/>
        </authorList>
    </citation>
    <scope>NUCLEOTIDE SEQUENCE [LARGE SCALE GENOMIC DNA]</scope>
    <source>
        <strain evidence="1 2">JHH-5317</strain>
    </source>
</reference>
<dbReference type="AlphaFoldDB" id="A0A2N3N367"/>
<name>A0A2N3N367_9PEZI</name>
<dbReference type="GO" id="GO:0007059">
    <property type="term" value="P:chromosome segregation"/>
    <property type="evidence" value="ECO:0007669"/>
    <property type="project" value="InterPro"/>
</dbReference>
<comment type="caution">
    <text evidence="1">The sequence shown here is derived from an EMBL/GenBank/DDBJ whole genome shotgun (WGS) entry which is preliminary data.</text>
</comment>
<evidence type="ECO:0008006" key="3">
    <source>
        <dbReference type="Google" id="ProtNLM"/>
    </source>
</evidence>
<evidence type="ECO:0000313" key="1">
    <source>
        <dbReference type="EMBL" id="PKS06863.1"/>
    </source>
</evidence>
<dbReference type="GO" id="GO:0034080">
    <property type="term" value="P:CENP-A containing chromatin assembly"/>
    <property type="evidence" value="ECO:0007669"/>
    <property type="project" value="InterPro"/>
</dbReference>
<accession>A0A2N3N367</accession>
<dbReference type="VEuPathDB" id="FungiDB:jhhlp_006939"/>
<proteinExistence type="predicted"/>
<protein>
    <recommendedName>
        <fullName evidence="3">CHL4 family chromosome segregation protein</fullName>
    </recommendedName>
</protein>
<dbReference type="Gene3D" id="3.10.20.720">
    <property type="match status" value="1"/>
</dbReference>
<dbReference type="FunCoup" id="A0A2N3N367">
    <property type="interactions" value="41"/>
</dbReference>
<dbReference type="STRING" id="41688.A0A2N3N367"/>